<sequence length="285" mass="30534">AHPPSQLRHLLPPGRAPVRWHQPRAAARAHRVPLPVAGDRRGAGAGGHRFRPQGRAQPWPAVQVLPHSQPAAVPRGGDGGAPGAGAWARSAGRAAHRDYPPRLRSCRRIGGLPQRYRAPHRAREGSRGRAARRRLRRHPPLRPLAVERGRQLEALPDGPRRALDGVRRGARPRRAAARDPAGAAGRAYLGALGGGDRHRRGLAVLCGGRLFLPWRGRLARAPLPARHALLPVDDGGRPPGAAVQPGAAAATVGGAPRRGQHLLRARPDRVRTVEAARTHRSNVCL</sequence>
<gene>
    <name evidence="2" type="ORF">AVDCRST_MAG31-1062</name>
</gene>
<protein>
    <submittedName>
        <fullName evidence="2">Uncharacterized protein</fullName>
    </submittedName>
</protein>
<feature type="non-terminal residue" evidence="2">
    <location>
        <position position="1"/>
    </location>
</feature>
<reference evidence="2" key="1">
    <citation type="submission" date="2020-02" db="EMBL/GenBank/DDBJ databases">
        <authorList>
            <person name="Meier V. D."/>
        </authorList>
    </citation>
    <scope>NUCLEOTIDE SEQUENCE</scope>
    <source>
        <strain evidence="2">AVDCRST_MAG31</strain>
    </source>
</reference>
<feature type="compositionally biased region" description="Basic and acidic residues" evidence="1">
    <location>
        <begin position="158"/>
        <end position="167"/>
    </location>
</feature>
<organism evidence="2">
    <name type="scientific">uncultured Sphingomonas sp</name>
    <dbReference type="NCBI Taxonomy" id="158754"/>
    <lineage>
        <taxon>Bacteria</taxon>
        <taxon>Pseudomonadati</taxon>
        <taxon>Pseudomonadota</taxon>
        <taxon>Alphaproteobacteria</taxon>
        <taxon>Sphingomonadales</taxon>
        <taxon>Sphingomonadaceae</taxon>
        <taxon>Sphingomonas</taxon>
        <taxon>environmental samples</taxon>
    </lineage>
</organism>
<dbReference type="EMBL" id="CADCWA010000064">
    <property type="protein sequence ID" value="CAA9512263.1"/>
    <property type="molecule type" value="Genomic_DNA"/>
</dbReference>
<evidence type="ECO:0000256" key="1">
    <source>
        <dbReference type="SAM" id="MobiDB-lite"/>
    </source>
</evidence>
<feature type="region of interest" description="Disordered" evidence="1">
    <location>
        <begin position="156"/>
        <end position="179"/>
    </location>
</feature>
<accession>A0A6J4T3A3</accession>
<dbReference type="AlphaFoldDB" id="A0A6J4T3A3"/>
<proteinExistence type="predicted"/>
<evidence type="ECO:0000313" key="2">
    <source>
        <dbReference type="EMBL" id="CAA9512263.1"/>
    </source>
</evidence>
<feature type="non-terminal residue" evidence="2">
    <location>
        <position position="285"/>
    </location>
</feature>
<name>A0A6J4T3A3_9SPHN</name>